<dbReference type="RefSeq" id="WP_073238263.1">
    <property type="nucleotide sequence ID" value="NZ_FQUY01000009.1"/>
</dbReference>
<evidence type="ECO:0000256" key="8">
    <source>
        <dbReference type="ARBA" id="ARBA00022982"/>
    </source>
</evidence>
<dbReference type="InterPro" id="IPR011766">
    <property type="entry name" value="TPP_enzyme_TPP-bd"/>
</dbReference>
<feature type="binding site" evidence="15">
    <location>
        <position position="571"/>
    </location>
    <ligand>
        <name>[4Fe-4S] cluster</name>
        <dbReference type="ChEBI" id="CHEBI:49883"/>
        <label>2</label>
    </ligand>
</feature>
<dbReference type="Gene3D" id="3.30.70.20">
    <property type="match status" value="1"/>
</dbReference>
<dbReference type="Gene3D" id="3.40.50.970">
    <property type="match status" value="2"/>
</dbReference>
<keyword evidence="17" id="KW-0670">Pyruvate</keyword>
<feature type="binding site" evidence="15">
    <location>
        <position position="543"/>
    </location>
    <ligand>
        <name>[4Fe-4S] cluster</name>
        <dbReference type="ChEBI" id="CHEBI:49883"/>
        <label>1</label>
    </ligand>
</feature>
<dbReference type="InterPro" id="IPR002880">
    <property type="entry name" value="Pyrv_Fd/Flavodoxin_OxRdtase_N"/>
</dbReference>
<reference evidence="18" key="1">
    <citation type="submission" date="2016-11" db="EMBL/GenBank/DDBJ databases">
        <authorList>
            <person name="Varghese N."/>
            <person name="Submissions S."/>
        </authorList>
    </citation>
    <scope>NUCLEOTIDE SEQUENCE [LARGE SCALE GENOMIC DNA]</scope>
    <source>
        <strain evidence="18">DSM 12395</strain>
    </source>
</reference>
<dbReference type="CDD" id="cd02008">
    <property type="entry name" value="TPP_IOR_alpha"/>
    <property type="match status" value="1"/>
</dbReference>
<feature type="binding site" evidence="15">
    <location>
        <position position="574"/>
    </location>
    <ligand>
        <name>[4Fe-4S] cluster</name>
        <dbReference type="ChEBI" id="CHEBI:49883"/>
        <label>2</label>
    </ligand>
</feature>
<evidence type="ECO:0000313" key="18">
    <source>
        <dbReference type="Proteomes" id="UP000184148"/>
    </source>
</evidence>
<feature type="domain" description="4Fe-4S ferredoxin-type" evidence="16">
    <location>
        <begin position="531"/>
        <end position="552"/>
    </location>
</feature>
<evidence type="ECO:0000256" key="14">
    <source>
        <dbReference type="PIRNR" id="PIRNR006439"/>
    </source>
</evidence>
<comment type="subunit">
    <text evidence="2">Heterodimer of the IorA and IorB subunits.</text>
</comment>
<keyword evidence="18" id="KW-1185">Reference proteome</keyword>
<evidence type="ECO:0000256" key="7">
    <source>
        <dbReference type="ARBA" id="ARBA00022723"/>
    </source>
</evidence>
<dbReference type="InterPro" id="IPR017896">
    <property type="entry name" value="4Fe4S_Fe-S-bd"/>
</dbReference>
<dbReference type="PANTHER" id="PTHR43710:SF5">
    <property type="entry name" value="INDOLEPYRUVATE FERREDOXIN OXIDOREDUCTASE ALPHA SUBUNIT"/>
    <property type="match status" value="1"/>
</dbReference>
<dbReference type="GO" id="GO:0043805">
    <property type="term" value="F:indolepyruvate ferredoxin oxidoreductase activity"/>
    <property type="evidence" value="ECO:0007669"/>
    <property type="project" value="UniProtKB-UniRule"/>
</dbReference>
<dbReference type="AlphaFoldDB" id="A0A1M4XX53"/>
<evidence type="ECO:0000256" key="11">
    <source>
        <dbReference type="ARBA" id="ARBA00023014"/>
    </source>
</evidence>
<feature type="binding site" evidence="15">
    <location>
        <position position="568"/>
    </location>
    <ligand>
        <name>[4Fe-4S] cluster</name>
        <dbReference type="ChEBI" id="CHEBI:49883"/>
        <label>2</label>
    </ligand>
</feature>
<dbReference type="GO" id="GO:0046872">
    <property type="term" value="F:metal ion binding"/>
    <property type="evidence" value="ECO:0007669"/>
    <property type="project" value="UniProtKB-UniRule"/>
</dbReference>
<dbReference type="PANTHER" id="PTHR43710">
    <property type="entry name" value="2-HYDROXYACYL-COA LYASE"/>
    <property type="match status" value="1"/>
</dbReference>
<name>A0A1M4XX53_9FIRM</name>
<evidence type="ECO:0000256" key="9">
    <source>
        <dbReference type="ARBA" id="ARBA00023002"/>
    </source>
</evidence>
<dbReference type="Proteomes" id="UP000184148">
    <property type="component" value="Unassembled WGS sequence"/>
</dbReference>
<evidence type="ECO:0000256" key="12">
    <source>
        <dbReference type="ARBA" id="ARBA00030514"/>
    </source>
</evidence>
<keyword evidence="5 14" id="KW-0813">Transport</keyword>
<dbReference type="FunFam" id="3.40.50.970:FF:000039">
    <property type="entry name" value="Indolepyruvate oxidoreductase subunit IorA"/>
    <property type="match status" value="1"/>
</dbReference>
<feature type="domain" description="4Fe-4S ferredoxin-type" evidence="16">
    <location>
        <begin position="559"/>
        <end position="588"/>
    </location>
</feature>
<keyword evidence="8 14" id="KW-0249">Electron transport</keyword>
<gene>
    <name evidence="17" type="ORF">SAMN02745133_01562</name>
</gene>
<evidence type="ECO:0000256" key="15">
    <source>
        <dbReference type="PIRSR" id="PIRSR006439-50"/>
    </source>
</evidence>
<keyword evidence="7 14" id="KW-0479">Metal-binding</keyword>
<comment type="cofactor">
    <cofactor evidence="14 15">
        <name>[4Fe-4S] cluster</name>
        <dbReference type="ChEBI" id="CHEBI:49883"/>
    </cofactor>
    <text evidence="14 15">Binds 2 [4Fe-4S] clusters. In this family the first cluster has a non-standard and varying [4Fe-4S] binding motif CX(2)CX(2)CX(4-5)CP.</text>
</comment>
<accession>A0A1M4XX53</accession>
<sequence>MKELLSGNAAIARGAYEAGVTVGAGYPGTPSTEILENFAKYPDIYAQWSPNEKVALEVGAGASIAGARVLVTMKHVGVNVAADPLFTLAYTGVNGGLLLVSADDPGMHSSQNEQDNRFYALMNKIPCLEPADSQEAKDMVGLGLDISEQFDTPVMLRLTTRVSHSQSFVELKEPGPRTLRPYSKDPLKYVMVPAHGRLRRVFLEERTARLKEYSENCPVNFIEWGDRSLGVITSGISYHYVKEVLPRASVLKLGLTNPLPEKLIRAFAAGVAQILVIEELEPFLELQIRALGIAAKGKELLPSYGELSPALMADRLSKAGFPVAREYLAAAAAGQEAAGEPLPGRPPVMCAGCPHRGVFYTLKKLKLIVSGDIGCYTLGSLSPLSAMDTCICMGASIGAALGMEKANPELARRTVAVIGDSTFLHSGVTGLMDVVYNGGTSTVLILDNRTTAMTGHQENPATGTTLLGKPAPEVDLAAVARAVGVNRVRTVDPMNLAELERAVKEEVAAPEPSVIIVRRPCMLLKKNTAAQPVAVDKETCVNCGMCLQLGCPAISRREGKAHITAIQCNGCGLCIQVCKKGALTKRGDENA</sequence>
<dbReference type="NCBIfam" id="TIGR03336">
    <property type="entry name" value="IOR_alpha"/>
    <property type="match status" value="1"/>
</dbReference>
<dbReference type="OrthoDB" id="9804603at2"/>
<dbReference type="GO" id="GO:0030976">
    <property type="term" value="F:thiamine pyrophosphate binding"/>
    <property type="evidence" value="ECO:0007669"/>
    <property type="project" value="InterPro"/>
</dbReference>
<evidence type="ECO:0000313" key="17">
    <source>
        <dbReference type="EMBL" id="SHE98061.1"/>
    </source>
</evidence>
<evidence type="ECO:0000256" key="4">
    <source>
        <dbReference type="ARBA" id="ARBA00017710"/>
    </source>
</evidence>
<keyword evidence="10 14" id="KW-0408">Iron</keyword>
<dbReference type="PIRSF" id="PIRSF006439">
    <property type="entry name" value="Indolepyruvate_ferr_oxidored"/>
    <property type="match status" value="1"/>
</dbReference>
<feature type="binding site" evidence="15">
    <location>
        <position position="546"/>
    </location>
    <ligand>
        <name>[4Fe-4S] cluster</name>
        <dbReference type="ChEBI" id="CHEBI:49883"/>
        <label>1</label>
    </ligand>
</feature>
<proteinExistence type="predicted"/>
<dbReference type="PROSITE" id="PS51379">
    <property type="entry name" value="4FE4S_FER_2"/>
    <property type="match status" value="2"/>
</dbReference>
<evidence type="ECO:0000256" key="10">
    <source>
        <dbReference type="ARBA" id="ARBA00023004"/>
    </source>
</evidence>
<dbReference type="CDD" id="cd07034">
    <property type="entry name" value="TPP_PYR_PFOR_IOR-alpha_like"/>
    <property type="match status" value="1"/>
</dbReference>
<dbReference type="STRING" id="1121429.SAMN02745133_01562"/>
<dbReference type="InterPro" id="IPR045025">
    <property type="entry name" value="HACL1-like"/>
</dbReference>
<evidence type="ECO:0000256" key="6">
    <source>
        <dbReference type="ARBA" id="ARBA00022485"/>
    </source>
</evidence>
<dbReference type="InterPro" id="IPR009014">
    <property type="entry name" value="Transketo_C/PFOR_II"/>
</dbReference>
<dbReference type="EMBL" id="FQUY01000009">
    <property type="protein sequence ID" value="SHE98061.1"/>
    <property type="molecule type" value="Genomic_DNA"/>
</dbReference>
<keyword evidence="11 14" id="KW-0411">Iron-sulfur</keyword>
<keyword evidence="6 14" id="KW-0004">4Fe-4S</keyword>
<dbReference type="InterPro" id="IPR029061">
    <property type="entry name" value="THDP-binding"/>
</dbReference>
<evidence type="ECO:0000256" key="3">
    <source>
        <dbReference type="ARBA" id="ARBA00012812"/>
    </source>
</evidence>
<evidence type="ECO:0000259" key="16">
    <source>
        <dbReference type="PROSITE" id="PS51379"/>
    </source>
</evidence>
<dbReference type="SUPFAM" id="SSF52518">
    <property type="entry name" value="Thiamin diphosphate-binding fold (THDP-binding)"/>
    <property type="match status" value="2"/>
</dbReference>
<organism evidence="17 18">
    <name type="scientific">Desulforamulus putei DSM 12395</name>
    <dbReference type="NCBI Taxonomy" id="1121429"/>
    <lineage>
        <taxon>Bacteria</taxon>
        <taxon>Bacillati</taxon>
        <taxon>Bacillota</taxon>
        <taxon>Clostridia</taxon>
        <taxon>Eubacteriales</taxon>
        <taxon>Peptococcaceae</taxon>
        <taxon>Desulforamulus</taxon>
    </lineage>
</organism>
<evidence type="ECO:0000256" key="13">
    <source>
        <dbReference type="ARBA" id="ARBA00048332"/>
    </source>
</evidence>
<dbReference type="Pfam" id="PF01855">
    <property type="entry name" value="POR_N"/>
    <property type="match status" value="1"/>
</dbReference>
<dbReference type="InterPro" id="IPR017721">
    <property type="entry name" value="IorA"/>
</dbReference>
<dbReference type="SUPFAM" id="SSF52922">
    <property type="entry name" value="TK C-terminal domain-like"/>
    <property type="match status" value="1"/>
</dbReference>
<evidence type="ECO:0000256" key="5">
    <source>
        <dbReference type="ARBA" id="ARBA00022448"/>
    </source>
</evidence>
<feature type="binding site" evidence="15">
    <location>
        <position position="578"/>
    </location>
    <ligand>
        <name>[4Fe-4S] cluster</name>
        <dbReference type="ChEBI" id="CHEBI:49883"/>
        <label>1</label>
    </ligand>
</feature>
<evidence type="ECO:0000256" key="2">
    <source>
        <dbReference type="ARBA" id="ARBA00011238"/>
    </source>
</evidence>
<feature type="binding site" evidence="15">
    <location>
        <position position="551"/>
    </location>
    <ligand>
        <name>[4Fe-4S] cluster</name>
        <dbReference type="ChEBI" id="CHEBI:49883"/>
        <label>2</label>
    </ligand>
</feature>
<comment type="function">
    <text evidence="1 14">Catalyzes the ferredoxin-dependent oxidative decarboxylation of arylpyruvates.</text>
</comment>
<comment type="catalytic activity">
    <reaction evidence="13 14">
        <text>indole-3-pyruvate + 2 oxidized [2Fe-2S]-[ferredoxin] + CoA = (indol-3-yl)acetyl-CoA + 2 reduced [2Fe-2S]-[ferredoxin] + CO2 + H(+)</text>
        <dbReference type="Rhea" id="RHEA:12645"/>
        <dbReference type="Rhea" id="RHEA-COMP:10000"/>
        <dbReference type="Rhea" id="RHEA-COMP:10001"/>
        <dbReference type="ChEBI" id="CHEBI:15378"/>
        <dbReference type="ChEBI" id="CHEBI:16526"/>
        <dbReference type="ChEBI" id="CHEBI:17640"/>
        <dbReference type="ChEBI" id="CHEBI:33737"/>
        <dbReference type="ChEBI" id="CHEBI:33738"/>
        <dbReference type="ChEBI" id="CHEBI:57271"/>
        <dbReference type="ChEBI" id="CHEBI:57287"/>
        <dbReference type="EC" id="1.2.7.8"/>
    </reaction>
</comment>
<dbReference type="Pfam" id="PF02775">
    <property type="entry name" value="TPP_enzyme_C"/>
    <property type="match status" value="1"/>
</dbReference>
<protein>
    <recommendedName>
        <fullName evidence="4 14">Indolepyruvate oxidoreductase subunit IorA</fullName>
        <shortName evidence="14">IOR</shortName>
        <ecNumber evidence="3 14">1.2.7.8</ecNumber>
    </recommendedName>
    <alternativeName>
        <fullName evidence="12 14">Indolepyruvate ferredoxin oxidoreductase subunit alpha</fullName>
    </alternativeName>
</protein>
<dbReference type="GO" id="GO:0051539">
    <property type="term" value="F:4 iron, 4 sulfur cluster binding"/>
    <property type="evidence" value="ECO:0007669"/>
    <property type="project" value="UniProtKB-UniRule"/>
</dbReference>
<evidence type="ECO:0000256" key="1">
    <source>
        <dbReference type="ARBA" id="ARBA00002995"/>
    </source>
</evidence>
<dbReference type="EC" id="1.2.7.8" evidence="3 14"/>
<keyword evidence="9 14" id="KW-0560">Oxidoreductase</keyword>
<feature type="binding site" evidence="15">
    <location>
        <position position="540"/>
    </location>
    <ligand>
        <name>[4Fe-4S] cluster</name>
        <dbReference type="ChEBI" id="CHEBI:49883"/>
        <label>1</label>
    </ligand>
</feature>